<reference evidence="1" key="1">
    <citation type="submission" date="2022-07" db="EMBL/GenBank/DDBJ databases">
        <title>Genome Sequence of Physisporinus lineatus.</title>
        <authorList>
            <person name="Buettner E."/>
        </authorList>
    </citation>
    <scope>NUCLEOTIDE SEQUENCE</scope>
    <source>
        <strain evidence="1">VT162</strain>
    </source>
</reference>
<organism evidence="1 2">
    <name type="scientific">Meripilus lineatus</name>
    <dbReference type="NCBI Taxonomy" id="2056292"/>
    <lineage>
        <taxon>Eukaryota</taxon>
        <taxon>Fungi</taxon>
        <taxon>Dikarya</taxon>
        <taxon>Basidiomycota</taxon>
        <taxon>Agaricomycotina</taxon>
        <taxon>Agaricomycetes</taxon>
        <taxon>Polyporales</taxon>
        <taxon>Meripilaceae</taxon>
        <taxon>Meripilus</taxon>
    </lineage>
</organism>
<evidence type="ECO:0000313" key="2">
    <source>
        <dbReference type="Proteomes" id="UP001212997"/>
    </source>
</evidence>
<accession>A0AAD5YCW7</accession>
<keyword evidence="2" id="KW-1185">Reference proteome</keyword>
<dbReference type="GO" id="GO:0000171">
    <property type="term" value="F:ribonuclease MRP activity"/>
    <property type="evidence" value="ECO:0007669"/>
    <property type="project" value="TreeGrafter"/>
</dbReference>
<dbReference type="Pfam" id="PF08584">
    <property type="entry name" value="Ribonuc_P_40"/>
    <property type="match status" value="1"/>
</dbReference>
<sequence length="384" mass="42756">MKVQTLERRRTLLTDGSLESPLKLKNVISSRPFTQQGHERCAVSQLEVVLPSDEGVDAQLLGLSSKYFRCQKTLSEFLEFAKPFVDPCTGDCPFTAIGQSSHNPNDVWCLDQRGFVTIAAEKQTYQRLGLVGVRLPWKACEDTYIIRISLASNRETGTHIHPYNQKEKSRIENWDHEFKSWNIVYICSSSDFQPSDQNANGATEVIRVLPSSRNSCDVHIPTAPLKARPPPARSSDDHAITDWEDDVSALLEWGGLACLGSQRLRASDRVDSYVSLYEPPCTSQVGNLTHIKWSGLLAAEFIQRVLEVVSNSRFAMVIGHGTPNSPVSFLPTSSPAAPGYHRAPRPESEDTMVVIINSSTTDTNERGGRWLLAETIGEWDARWG</sequence>
<gene>
    <name evidence="1" type="ORF">NLI96_g7492</name>
</gene>
<dbReference type="GO" id="GO:0000172">
    <property type="term" value="C:ribonuclease MRP complex"/>
    <property type="evidence" value="ECO:0007669"/>
    <property type="project" value="TreeGrafter"/>
</dbReference>
<dbReference type="GO" id="GO:0004526">
    <property type="term" value="F:ribonuclease P activity"/>
    <property type="evidence" value="ECO:0007669"/>
    <property type="project" value="TreeGrafter"/>
</dbReference>
<dbReference type="AlphaFoldDB" id="A0AAD5YCW7"/>
<dbReference type="GO" id="GO:0001682">
    <property type="term" value="P:tRNA 5'-leader removal"/>
    <property type="evidence" value="ECO:0007669"/>
    <property type="project" value="InterPro"/>
</dbReference>
<comment type="caution">
    <text evidence="1">The sequence shown here is derived from an EMBL/GenBank/DDBJ whole genome shotgun (WGS) entry which is preliminary data.</text>
</comment>
<dbReference type="InterPro" id="IPR013893">
    <property type="entry name" value="RNase_P_Rpp40"/>
</dbReference>
<protein>
    <submittedName>
        <fullName evidence="1">Uncharacterized protein</fullName>
    </submittedName>
</protein>
<name>A0AAD5YCW7_9APHY</name>
<dbReference type="GO" id="GO:0030681">
    <property type="term" value="C:multimeric ribonuclease P complex"/>
    <property type="evidence" value="ECO:0007669"/>
    <property type="project" value="TreeGrafter"/>
</dbReference>
<dbReference type="Proteomes" id="UP001212997">
    <property type="component" value="Unassembled WGS sequence"/>
</dbReference>
<dbReference type="EMBL" id="JANAWD010000309">
    <property type="protein sequence ID" value="KAJ3481685.1"/>
    <property type="molecule type" value="Genomic_DNA"/>
</dbReference>
<dbReference type="PANTHER" id="PTHR15396:SF1">
    <property type="entry name" value="RIBONUCLEASE P PROTEIN SUBUNIT P40"/>
    <property type="match status" value="1"/>
</dbReference>
<dbReference type="GO" id="GO:0000447">
    <property type="term" value="P:endonucleolytic cleavage in ITS1 to separate SSU-rRNA from 5.8S rRNA and LSU-rRNA from tricistronic rRNA transcript (SSU-rRNA, 5.8S rRNA, LSU-rRNA)"/>
    <property type="evidence" value="ECO:0007669"/>
    <property type="project" value="TreeGrafter"/>
</dbReference>
<proteinExistence type="predicted"/>
<evidence type="ECO:0000313" key="1">
    <source>
        <dbReference type="EMBL" id="KAJ3481685.1"/>
    </source>
</evidence>
<dbReference type="PANTHER" id="PTHR15396">
    <property type="entry name" value="RIBONUCLEASE P PROTEIN SUBUNIT P40"/>
    <property type="match status" value="1"/>
</dbReference>